<evidence type="ECO:0000256" key="2">
    <source>
        <dbReference type="ARBA" id="ARBA00022448"/>
    </source>
</evidence>
<dbReference type="InterPro" id="IPR021133">
    <property type="entry name" value="HEAT_type_2"/>
</dbReference>
<dbReference type="SMART" id="SM01349">
    <property type="entry name" value="TOG"/>
    <property type="match status" value="1"/>
</dbReference>
<dbReference type="Gene3D" id="1.25.10.10">
    <property type="entry name" value="Leucine-rich Repeat Variant"/>
    <property type="match status" value="4"/>
</dbReference>
<dbReference type="InterPro" id="IPR011989">
    <property type="entry name" value="ARM-like"/>
</dbReference>
<dbReference type="InterPro" id="IPR040122">
    <property type="entry name" value="Importin_beta"/>
</dbReference>
<keyword evidence="4" id="KW-0677">Repeat</keyword>
<accession>A0AAD7J8X2</accession>
<dbReference type="SUPFAM" id="SSF48371">
    <property type="entry name" value="ARM repeat"/>
    <property type="match status" value="2"/>
</dbReference>
<dbReference type="InterPro" id="IPR034085">
    <property type="entry name" value="TOG"/>
</dbReference>
<dbReference type="InterPro" id="IPR002553">
    <property type="entry name" value="Clathrin/coatomer_adapt-like_N"/>
</dbReference>
<dbReference type="GO" id="GO:0030117">
    <property type="term" value="C:membrane coat"/>
    <property type="evidence" value="ECO:0007669"/>
    <property type="project" value="InterPro"/>
</dbReference>
<dbReference type="Proteomes" id="UP001215280">
    <property type="component" value="Unassembled WGS sequence"/>
</dbReference>
<dbReference type="PANTHER" id="PTHR10527">
    <property type="entry name" value="IMPORTIN BETA"/>
    <property type="match status" value="1"/>
</dbReference>
<keyword evidence="9" id="KW-1185">Reference proteome</keyword>
<evidence type="ECO:0000313" key="9">
    <source>
        <dbReference type="Proteomes" id="UP001215280"/>
    </source>
</evidence>
<comment type="subcellular location">
    <subcellularLocation>
        <location evidence="1">Cytoplasm</location>
    </subcellularLocation>
</comment>
<sequence length="948" mass="105167">MELLVNSKDEETRVAMIHTISSLAAEDEFCRRSNEFPKVVRQISLLLSDQQTEIRKATLQTFLVISKQDTFAQIVNDSLPVLVEIVHRDDTESFEDDEDEFRIAVLQVLSDLANKEVFRDTISAKISRDYILAAKDEDWSTRVAGLNLMSCLGVKDPLKNAVKQIMPDIIDTLHNDENKSIRMAGVQFLSIPVVKEISHDALNNLVPTLVDLLSDSEEDVRVAVLKTLSDLAKQDVFREAINRALPALLDALRRGDWKTRVAALDTWSGLAQDGTFRELVNKAAPKIAACLKDPDDDVRIAALGTFSQFSKDEAFRIAVTEAAPNILSELDNEDWETRVCVLQTFRKFAENDAFGDIINSFIPKIVDSLKDGDEDVQFEGLDVLLTLIQQDIYHGSIQGTLQASGISVVVDLMSDRHKHVKIGALRLFPKVILLDRSLDPESKGLSCIINRLSDDKDVCIATLEGLSELVLQDMPLTPNLIAALPKIIRLLKPGNTDNYVCSAILRTLSAFIARDECVETITAAVPGIFSIFTDTKEDDCRNAATEVFLTLASQEASPSAHYVVLPYITSTLTHETPSVRVASLKVLSKLVGQDLLDLGPANVSNIISLLEDPEEDVRIAAIQMTVLLRTLQPEILKDEQKFHSVIHTAWRNVLADVESAKPSTFIAAFDKLPQLAEYACLMEDSQFPGVGPPIFAALKDSTHDVHLCGLRALSKLAENNRFRTGLVRAVPKVTALLANKRTDIRVQTLKNLHNLAGYPEFRQRIVQDVGDIIPTLKDRDPEVRVAGLKVLLALAQGERIPDRIKLTTPHLLTLLQSQSTRKDAVALITCLAGDKTLRADLLAKILPLLRGQGTQMLSWGHLLLIKSLFEHNKLESEASDLQFMLCLMTSKQHEIQDFVLKFMTTTIQRYLETWMAASVFPPRLSSFLGICAAEELILLGSSEGSSEN</sequence>
<keyword evidence="5" id="KW-0653">Protein transport</keyword>
<dbReference type="AlphaFoldDB" id="A0AAD7J8X2"/>
<comment type="caution">
    <text evidence="8">The sequence shown here is derived from an EMBL/GenBank/DDBJ whole genome shotgun (WGS) entry which is preliminary data.</text>
</comment>
<organism evidence="8 9">
    <name type="scientific">Mycena maculata</name>
    <dbReference type="NCBI Taxonomy" id="230809"/>
    <lineage>
        <taxon>Eukaryota</taxon>
        <taxon>Fungi</taxon>
        <taxon>Dikarya</taxon>
        <taxon>Basidiomycota</taxon>
        <taxon>Agaricomycotina</taxon>
        <taxon>Agaricomycetes</taxon>
        <taxon>Agaricomycetidae</taxon>
        <taxon>Agaricales</taxon>
        <taxon>Marasmiineae</taxon>
        <taxon>Mycenaceae</taxon>
        <taxon>Mycena</taxon>
    </lineage>
</organism>
<dbReference type="GO" id="GO:0006606">
    <property type="term" value="P:protein import into nucleus"/>
    <property type="evidence" value="ECO:0007669"/>
    <property type="project" value="InterPro"/>
</dbReference>
<protein>
    <submittedName>
        <fullName evidence="8">Armadillo-type protein</fullName>
    </submittedName>
</protein>
<evidence type="ECO:0000256" key="1">
    <source>
        <dbReference type="ARBA" id="ARBA00004496"/>
    </source>
</evidence>
<evidence type="ECO:0000313" key="8">
    <source>
        <dbReference type="EMBL" id="KAJ7759388.1"/>
    </source>
</evidence>
<keyword evidence="2" id="KW-0813">Transport</keyword>
<feature type="repeat" description="HEAT" evidence="6">
    <location>
        <begin position="205"/>
        <end position="233"/>
    </location>
</feature>
<dbReference type="InterPro" id="IPR016024">
    <property type="entry name" value="ARM-type_fold"/>
</dbReference>
<dbReference type="PROSITE" id="PS50077">
    <property type="entry name" value="HEAT_REPEAT"/>
    <property type="match status" value="1"/>
</dbReference>
<reference evidence="8" key="1">
    <citation type="submission" date="2023-03" db="EMBL/GenBank/DDBJ databases">
        <title>Massive genome expansion in bonnet fungi (Mycena s.s.) driven by repeated elements and novel gene families across ecological guilds.</title>
        <authorList>
            <consortium name="Lawrence Berkeley National Laboratory"/>
            <person name="Harder C.B."/>
            <person name="Miyauchi S."/>
            <person name="Viragh M."/>
            <person name="Kuo A."/>
            <person name="Thoen E."/>
            <person name="Andreopoulos B."/>
            <person name="Lu D."/>
            <person name="Skrede I."/>
            <person name="Drula E."/>
            <person name="Henrissat B."/>
            <person name="Morin E."/>
            <person name="Kohler A."/>
            <person name="Barry K."/>
            <person name="LaButti K."/>
            <person name="Morin E."/>
            <person name="Salamov A."/>
            <person name="Lipzen A."/>
            <person name="Mereny Z."/>
            <person name="Hegedus B."/>
            <person name="Baldrian P."/>
            <person name="Stursova M."/>
            <person name="Weitz H."/>
            <person name="Taylor A."/>
            <person name="Grigoriev I.V."/>
            <person name="Nagy L.G."/>
            <person name="Martin F."/>
            <person name="Kauserud H."/>
        </authorList>
    </citation>
    <scope>NUCLEOTIDE SEQUENCE</scope>
    <source>
        <strain evidence="8">CBHHK188m</strain>
    </source>
</reference>
<evidence type="ECO:0000259" key="7">
    <source>
        <dbReference type="SMART" id="SM01349"/>
    </source>
</evidence>
<dbReference type="EMBL" id="JARJLG010000052">
    <property type="protein sequence ID" value="KAJ7759388.1"/>
    <property type="molecule type" value="Genomic_DNA"/>
</dbReference>
<keyword evidence="3" id="KW-0963">Cytoplasm</keyword>
<proteinExistence type="predicted"/>
<dbReference type="GO" id="GO:0016192">
    <property type="term" value="P:vesicle-mediated transport"/>
    <property type="evidence" value="ECO:0007669"/>
    <property type="project" value="InterPro"/>
</dbReference>
<evidence type="ECO:0000256" key="6">
    <source>
        <dbReference type="PROSITE-ProRule" id="PRU00103"/>
    </source>
</evidence>
<gene>
    <name evidence="8" type="ORF">DFH07DRAFT_817480</name>
</gene>
<evidence type="ECO:0000256" key="5">
    <source>
        <dbReference type="ARBA" id="ARBA00022927"/>
    </source>
</evidence>
<dbReference type="Pfam" id="PF01602">
    <property type="entry name" value="Adaptin_N"/>
    <property type="match status" value="1"/>
</dbReference>
<name>A0AAD7J8X2_9AGAR</name>
<feature type="domain" description="TOG" evidence="7">
    <location>
        <begin position="111"/>
        <end position="343"/>
    </location>
</feature>
<evidence type="ECO:0000256" key="3">
    <source>
        <dbReference type="ARBA" id="ARBA00022490"/>
    </source>
</evidence>
<evidence type="ECO:0000256" key="4">
    <source>
        <dbReference type="ARBA" id="ARBA00022737"/>
    </source>
</evidence>